<dbReference type="InterPro" id="IPR014419">
    <property type="entry name" value="HutZ"/>
</dbReference>
<organism evidence="3 4">
    <name type="scientific">Snodgrassella alvi</name>
    <dbReference type="NCBI Taxonomy" id="1196083"/>
    <lineage>
        <taxon>Bacteria</taxon>
        <taxon>Pseudomonadati</taxon>
        <taxon>Pseudomonadota</taxon>
        <taxon>Betaproteobacteria</taxon>
        <taxon>Neisseriales</taxon>
        <taxon>Neisseriaceae</taxon>
        <taxon>Snodgrassella</taxon>
    </lineage>
</organism>
<dbReference type="Gene3D" id="2.30.110.10">
    <property type="entry name" value="Electron Transport, Fmn-binding Protein, Chain A"/>
    <property type="match status" value="1"/>
</dbReference>
<accession>A0A2N9X8F9</accession>
<evidence type="ECO:0000256" key="1">
    <source>
        <dbReference type="ARBA" id="ARBA00023002"/>
    </source>
</evidence>
<keyword evidence="4" id="KW-1185">Reference proteome</keyword>
<protein>
    <recommendedName>
        <fullName evidence="2">Pyridoxamine 5'-phosphate oxidase N-terminal domain-containing protein</fullName>
    </recommendedName>
</protein>
<dbReference type="SUPFAM" id="SSF50475">
    <property type="entry name" value="FMN-binding split barrel"/>
    <property type="match status" value="1"/>
</dbReference>
<evidence type="ECO:0000313" key="3">
    <source>
        <dbReference type="EMBL" id="PIT40647.1"/>
    </source>
</evidence>
<evidence type="ECO:0000259" key="2">
    <source>
        <dbReference type="Pfam" id="PF01243"/>
    </source>
</evidence>
<dbReference type="EMBL" id="MEIL01000019">
    <property type="protein sequence ID" value="PIT40647.1"/>
    <property type="molecule type" value="Genomic_DNA"/>
</dbReference>
<dbReference type="PANTHER" id="PTHR35176:SF6">
    <property type="entry name" value="HEME OXYGENASE HI_0854-RELATED"/>
    <property type="match status" value="1"/>
</dbReference>
<dbReference type="Proteomes" id="UP000230202">
    <property type="component" value="Unassembled WGS sequence"/>
</dbReference>
<keyword evidence="1" id="KW-0560">Oxidoreductase</keyword>
<proteinExistence type="predicted"/>
<reference evidence="3" key="1">
    <citation type="journal article" date="2017" name="MBio">
        <title>Type VI secretion-mediated competition in the bee gut microbiome.</title>
        <authorList>
            <person name="Steele M.I."/>
            <person name="Kwong W.K."/>
            <person name="Powell J.E."/>
            <person name="Whiteley M."/>
            <person name="Moran N.A."/>
        </authorList>
    </citation>
    <scope>NUCLEOTIDE SEQUENCE [LARGE SCALE GENOMIC DNA]</scope>
    <source>
        <strain evidence="3">WkB273</strain>
    </source>
</reference>
<dbReference type="AlphaFoldDB" id="A0A2N9X8F9"/>
<dbReference type="RefSeq" id="WP_100151748.1">
    <property type="nucleotide sequence ID" value="NZ_MEIK01000040.1"/>
</dbReference>
<name>A0A2N9X8F9_9NEIS</name>
<evidence type="ECO:0000313" key="4">
    <source>
        <dbReference type="Proteomes" id="UP000230202"/>
    </source>
</evidence>
<dbReference type="GO" id="GO:0070967">
    <property type="term" value="F:coenzyme F420 binding"/>
    <property type="evidence" value="ECO:0007669"/>
    <property type="project" value="TreeGrafter"/>
</dbReference>
<feature type="domain" description="Pyridoxamine 5'-phosphate oxidase N-terminal" evidence="2">
    <location>
        <begin position="12"/>
        <end position="141"/>
    </location>
</feature>
<dbReference type="InterPro" id="IPR052019">
    <property type="entry name" value="F420H2_bilvrd_red/Heme_oxyg"/>
</dbReference>
<dbReference type="Pfam" id="PF01243">
    <property type="entry name" value="PNPOx_N"/>
    <property type="match status" value="1"/>
</dbReference>
<gene>
    <name evidence="3" type="ORF">BHC54_03150</name>
</gene>
<dbReference type="PANTHER" id="PTHR35176">
    <property type="entry name" value="HEME OXYGENASE HI_0854-RELATED"/>
    <property type="match status" value="1"/>
</dbReference>
<dbReference type="PIRSF" id="PIRSF004633">
    <property type="entry name" value="UCP_PLP_oxd"/>
    <property type="match status" value="1"/>
</dbReference>
<dbReference type="InterPro" id="IPR011576">
    <property type="entry name" value="Pyridox_Oxase_N"/>
</dbReference>
<dbReference type="InterPro" id="IPR012349">
    <property type="entry name" value="Split_barrel_FMN-bd"/>
</dbReference>
<comment type="caution">
    <text evidence="3">The sequence shown here is derived from an EMBL/GenBank/DDBJ whole genome shotgun (WGS) entry which is preliminary data.</text>
</comment>
<sequence length="169" mass="18326">MSEQYDVAELQAAVTRLQQLDSLVLATVGQDGEPHASYAPFAEHDGYLYVLLSGLALHTQNLQQQQQANVLLIEDEASARNIFARARLNYAAAVTTVEKDTTEGIAALEAMKTKLGNTVDVLSGLPDFMLFRLQLEKARLVTGFGRAFVFTPGDVAGAVQLTEKNAKTV</sequence>
<dbReference type="GO" id="GO:0016627">
    <property type="term" value="F:oxidoreductase activity, acting on the CH-CH group of donors"/>
    <property type="evidence" value="ECO:0007669"/>
    <property type="project" value="TreeGrafter"/>
</dbReference>
<dbReference type="GO" id="GO:0005829">
    <property type="term" value="C:cytosol"/>
    <property type="evidence" value="ECO:0007669"/>
    <property type="project" value="TreeGrafter"/>
</dbReference>